<accession>A0A538UEU2</accession>
<feature type="transmembrane region" description="Helical" evidence="1">
    <location>
        <begin position="121"/>
        <end position="139"/>
    </location>
</feature>
<keyword evidence="1" id="KW-0812">Transmembrane</keyword>
<evidence type="ECO:0000256" key="1">
    <source>
        <dbReference type="SAM" id="Phobius"/>
    </source>
</evidence>
<gene>
    <name evidence="2" type="ORF">E6K81_00665</name>
</gene>
<evidence type="ECO:0000313" key="3">
    <source>
        <dbReference type="Proteomes" id="UP000319771"/>
    </source>
</evidence>
<feature type="transmembrane region" description="Helical" evidence="1">
    <location>
        <begin position="70"/>
        <end position="90"/>
    </location>
</feature>
<evidence type="ECO:0008006" key="4">
    <source>
        <dbReference type="Google" id="ProtNLM"/>
    </source>
</evidence>
<dbReference type="EMBL" id="VBPB01000006">
    <property type="protein sequence ID" value="TMQ74229.1"/>
    <property type="molecule type" value="Genomic_DNA"/>
</dbReference>
<comment type="caution">
    <text evidence="2">The sequence shown here is derived from an EMBL/GenBank/DDBJ whole genome shotgun (WGS) entry which is preliminary data.</text>
</comment>
<dbReference type="AlphaFoldDB" id="A0A538UEU2"/>
<keyword evidence="1" id="KW-1133">Transmembrane helix</keyword>
<proteinExistence type="predicted"/>
<evidence type="ECO:0000313" key="2">
    <source>
        <dbReference type="EMBL" id="TMQ74229.1"/>
    </source>
</evidence>
<dbReference type="Proteomes" id="UP000319771">
    <property type="component" value="Unassembled WGS sequence"/>
</dbReference>
<organism evidence="2 3">
    <name type="scientific">Eiseniibacteriota bacterium</name>
    <dbReference type="NCBI Taxonomy" id="2212470"/>
    <lineage>
        <taxon>Bacteria</taxon>
        <taxon>Candidatus Eiseniibacteriota</taxon>
    </lineage>
</organism>
<name>A0A538UEU2_UNCEI</name>
<keyword evidence="1" id="KW-0472">Membrane</keyword>
<dbReference type="Gene3D" id="1.10.1760.20">
    <property type="match status" value="1"/>
</dbReference>
<sequence>MTLVVFCSGVLLGPRDGILVGALTMLVYSLLNPYGPAHPVVTGAQVAGNSLSGAGGALFARWGGPARSTASRALALALAGAVLTACYDLLTNVATGLVLGQMLTWLIAGIPFSLWHIGYNVALFAALGTPLTAVCGRYAERLSV</sequence>
<reference evidence="2 3" key="1">
    <citation type="journal article" date="2019" name="Nat. Microbiol.">
        <title>Mediterranean grassland soil C-N compound turnover is dependent on rainfall and depth, and is mediated by genomically divergent microorganisms.</title>
        <authorList>
            <person name="Diamond S."/>
            <person name="Andeer P.F."/>
            <person name="Li Z."/>
            <person name="Crits-Christoph A."/>
            <person name="Burstein D."/>
            <person name="Anantharaman K."/>
            <person name="Lane K.R."/>
            <person name="Thomas B.C."/>
            <person name="Pan C."/>
            <person name="Northen T.R."/>
            <person name="Banfield J.F."/>
        </authorList>
    </citation>
    <scope>NUCLEOTIDE SEQUENCE [LARGE SCALE GENOMIC DNA]</scope>
    <source>
        <strain evidence="2">WS_11</strain>
    </source>
</reference>
<protein>
    <recommendedName>
        <fullName evidence="4">ECF transporter S component</fullName>
    </recommendedName>
</protein>